<feature type="region of interest" description="Disordered" evidence="1">
    <location>
        <begin position="197"/>
        <end position="292"/>
    </location>
</feature>
<feature type="region of interest" description="Disordered" evidence="1">
    <location>
        <begin position="315"/>
        <end position="353"/>
    </location>
</feature>
<accession>A0A182QVC1</accession>
<dbReference type="PANTHER" id="PTHR15410:SF2">
    <property type="entry name" value="HIRA-INTERACTING PROTEIN 3"/>
    <property type="match status" value="1"/>
</dbReference>
<dbReference type="EMBL" id="AXCN02000066">
    <property type="status" value="NOT_ANNOTATED_CDS"/>
    <property type="molecule type" value="Genomic_DNA"/>
</dbReference>
<keyword evidence="3" id="KW-1185">Reference proteome</keyword>
<feature type="region of interest" description="Disordered" evidence="1">
    <location>
        <begin position="43"/>
        <end position="93"/>
    </location>
</feature>
<dbReference type="EnsemblMetazoa" id="AFAF017607-RA">
    <property type="protein sequence ID" value="AFAF017607-PA"/>
    <property type="gene ID" value="AFAF017607"/>
</dbReference>
<dbReference type="GO" id="GO:0005634">
    <property type="term" value="C:nucleus"/>
    <property type="evidence" value="ECO:0007669"/>
    <property type="project" value="TreeGrafter"/>
</dbReference>
<feature type="compositionally biased region" description="Basic and acidic residues" evidence="1">
    <location>
        <begin position="583"/>
        <end position="596"/>
    </location>
</feature>
<reference evidence="2" key="2">
    <citation type="submission" date="2020-05" db="UniProtKB">
        <authorList>
            <consortium name="EnsemblMetazoa"/>
        </authorList>
    </citation>
    <scope>IDENTIFICATION</scope>
    <source>
        <strain evidence="2">FAR1</strain>
    </source>
</reference>
<feature type="compositionally biased region" description="Polar residues" evidence="1">
    <location>
        <begin position="458"/>
        <end position="475"/>
    </location>
</feature>
<reference evidence="3" key="1">
    <citation type="submission" date="2014-01" db="EMBL/GenBank/DDBJ databases">
        <title>The Genome Sequence of Anopheles farauti FAR1 (V2).</title>
        <authorList>
            <consortium name="The Broad Institute Genomics Platform"/>
            <person name="Neafsey D.E."/>
            <person name="Besansky N."/>
            <person name="Howell P."/>
            <person name="Walton C."/>
            <person name="Young S.K."/>
            <person name="Zeng Q."/>
            <person name="Gargeya S."/>
            <person name="Fitzgerald M."/>
            <person name="Haas B."/>
            <person name="Abouelleil A."/>
            <person name="Allen A.W."/>
            <person name="Alvarado L."/>
            <person name="Arachchi H.M."/>
            <person name="Berlin A.M."/>
            <person name="Chapman S.B."/>
            <person name="Gainer-Dewar J."/>
            <person name="Goldberg J."/>
            <person name="Griggs A."/>
            <person name="Gujja S."/>
            <person name="Hansen M."/>
            <person name="Howarth C."/>
            <person name="Imamovic A."/>
            <person name="Ireland A."/>
            <person name="Larimer J."/>
            <person name="McCowan C."/>
            <person name="Murphy C."/>
            <person name="Pearson M."/>
            <person name="Poon T.W."/>
            <person name="Priest M."/>
            <person name="Roberts A."/>
            <person name="Saif S."/>
            <person name="Shea T."/>
            <person name="Sisk P."/>
            <person name="Sykes S."/>
            <person name="Wortman J."/>
            <person name="Nusbaum C."/>
            <person name="Birren B."/>
        </authorList>
    </citation>
    <scope>NUCLEOTIDE SEQUENCE [LARGE SCALE GENOMIC DNA]</scope>
    <source>
        <strain evidence="3">FAR1</strain>
    </source>
</reference>
<evidence type="ECO:0000313" key="3">
    <source>
        <dbReference type="Proteomes" id="UP000075886"/>
    </source>
</evidence>
<protein>
    <submittedName>
        <fullName evidence="2">Uncharacterized protein</fullName>
    </submittedName>
</protein>
<dbReference type="STRING" id="69004.A0A182QVC1"/>
<name>A0A182QVC1_9DIPT</name>
<feature type="compositionally biased region" description="Basic and acidic residues" evidence="1">
    <location>
        <begin position="43"/>
        <end position="82"/>
    </location>
</feature>
<proteinExistence type="predicted"/>
<evidence type="ECO:0000256" key="1">
    <source>
        <dbReference type="SAM" id="MobiDB-lite"/>
    </source>
</evidence>
<dbReference type="AlphaFoldDB" id="A0A182QVC1"/>
<dbReference type="PANTHER" id="PTHR15410">
    <property type="entry name" value="HIRA-INTERACTING PROTEIN 3"/>
    <property type="match status" value="1"/>
</dbReference>
<sequence length="644" mass="72249">MQNFRISNKRPFGSLAKIGSSNCASEMRDELLESESAALWDFLTHDHGHEGSQQKSSELKESIAHENVDNDAHQASDSHSDSSDGSDSETPYAENVSSLFKNVVLVQAFSIPAADEKDAGDCSTSTANRQSSDEHETIDSVAESSVADIGREEEPMEVGMLDPVELLIDETEEVQNYDALEGVTIDRMEQTVAMDAPIIDPNELNDDPESDIESKVRSKANGHSKDSDDISLLSDGEESEQERTSQKSQMRKRASVRIVNVEKELLTARRKKHKRTNDDPIGSCSSSSSENVPNDIYFGASDRVFTVSTKQHWQREKQMRQTKRRWSHGKTYSSCDSDSEENEDESHAQRRAKRAEEIARLKLPAYQQQQLQAMVLNKQPKRDRFYDRSQDIPNDIYFGNVPVPLHILHATSSSSSDEAPEWPGGNVRSALQTNHKKTDKPTVVIQKSREKYTHYNHRNTSSRAETSGSQGSTRSVQRMKEFLKTAGFRHMRYQKLWKDCHTNHDRAEAILRFLQSHGLQGEPTFEKCRELRKEIQLRQEVEVLDTSVIIDGGEGRVTRQRSKRVTEPAAASTSSSSNQPPVTHDDEQPVVEKHSVAEPFVEQAESAQAQPPDENISNDDDKGEETAPEAEKRSVEASGTAPNE</sequence>
<dbReference type="Proteomes" id="UP000075886">
    <property type="component" value="Unassembled WGS sequence"/>
</dbReference>
<feature type="region of interest" description="Disordered" evidence="1">
    <location>
        <begin position="555"/>
        <end position="644"/>
    </location>
</feature>
<dbReference type="VEuPathDB" id="VectorBase:AFAF017607"/>
<feature type="region of interest" description="Disordered" evidence="1">
    <location>
        <begin position="452"/>
        <end position="475"/>
    </location>
</feature>
<dbReference type="InterPro" id="IPR037647">
    <property type="entry name" value="HIRIP3"/>
</dbReference>
<evidence type="ECO:0000313" key="2">
    <source>
        <dbReference type="EnsemblMetazoa" id="AFAF017607-PA"/>
    </source>
</evidence>
<feature type="compositionally biased region" description="Acidic residues" evidence="1">
    <location>
        <begin position="616"/>
        <end position="628"/>
    </location>
</feature>
<organism evidence="2 3">
    <name type="scientific">Anopheles farauti</name>
    <dbReference type="NCBI Taxonomy" id="69004"/>
    <lineage>
        <taxon>Eukaryota</taxon>
        <taxon>Metazoa</taxon>
        <taxon>Ecdysozoa</taxon>
        <taxon>Arthropoda</taxon>
        <taxon>Hexapoda</taxon>
        <taxon>Insecta</taxon>
        <taxon>Pterygota</taxon>
        <taxon>Neoptera</taxon>
        <taxon>Endopterygota</taxon>
        <taxon>Diptera</taxon>
        <taxon>Nematocera</taxon>
        <taxon>Culicoidea</taxon>
        <taxon>Culicidae</taxon>
        <taxon>Anophelinae</taxon>
        <taxon>Anopheles</taxon>
    </lineage>
</organism>
<feature type="region of interest" description="Disordered" evidence="1">
    <location>
        <begin position="115"/>
        <end position="152"/>
    </location>
</feature>